<evidence type="ECO:0000256" key="1">
    <source>
        <dbReference type="SAM" id="MobiDB-lite"/>
    </source>
</evidence>
<accession>A0A645FAM7</accession>
<comment type="caution">
    <text evidence="2">The sequence shown here is derived from an EMBL/GenBank/DDBJ whole genome shotgun (WGS) entry which is preliminary data.</text>
</comment>
<organism evidence="2">
    <name type="scientific">bioreactor metagenome</name>
    <dbReference type="NCBI Taxonomy" id="1076179"/>
    <lineage>
        <taxon>unclassified sequences</taxon>
        <taxon>metagenomes</taxon>
        <taxon>ecological metagenomes</taxon>
    </lineage>
</organism>
<reference evidence="2" key="1">
    <citation type="submission" date="2019-08" db="EMBL/GenBank/DDBJ databases">
        <authorList>
            <person name="Kucharzyk K."/>
            <person name="Murdoch R.W."/>
            <person name="Higgins S."/>
            <person name="Loffler F."/>
        </authorList>
    </citation>
    <scope>NUCLEOTIDE SEQUENCE</scope>
</reference>
<dbReference type="EMBL" id="VSSQ01056829">
    <property type="protein sequence ID" value="MPN10666.1"/>
    <property type="molecule type" value="Genomic_DNA"/>
</dbReference>
<proteinExistence type="predicted"/>
<sequence length="114" mass="12636">MRAEDTEVCKGGKRILQKGMVNARKGVAVHHDFPVCGTAQRNIEPHPHAQGIGRPQGRIGGLDGFKRNAVVLRDGTEGFAPPDRMEGIFGQQDQRLSHHQVFGMREPVVRYDLV</sequence>
<feature type="region of interest" description="Disordered" evidence="1">
    <location>
        <begin position="39"/>
        <end position="59"/>
    </location>
</feature>
<dbReference type="AlphaFoldDB" id="A0A645FAM7"/>
<evidence type="ECO:0000313" key="2">
    <source>
        <dbReference type="EMBL" id="MPN10666.1"/>
    </source>
</evidence>
<gene>
    <name evidence="2" type="ORF">SDC9_157961</name>
</gene>
<name>A0A645FAM7_9ZZZZ</name>
<protein>
    <submittedName>
        <fullName evidence="2">Uncharacterized protein</fullName>
    </submittedName>
</protein>